<dbReference type="RefSeq" id="WP_018598271.1">
    <property type="nucleotide sequence ID" value="NZ_AP031439.1"/>
</dbReference>
<name>A0A7G5MSM7_9FIRM</name>
<sequence>MKIRFAVLISILSVTLMSGCGFNTTVEDKEQEAFDKRMDELDKSIKENQASIDELGKSIEEKAEYIDSIGSENEKLNPEEDKDECSVFDFSYQDFIKNLTTNLESVGISTGETKYLDSVTFITIILPDNSSGTIKVLSDDSQNVSCIIVPIELVSDDILAAITEIIDNTISVTKEDIDSGPYTVNGVLYLSNDRTLSILPDE</sequence>
<dbReference type="PROSITE" id="PS51257">
    <property type="entry name" value="PROKAR_LIPOPROTEIN"/>
    <property type="match status" value="1"/>
</dbReference>
<feature type="chain" id="PRO_5039254061" evidence="1">
    <location>
        <begin position="19"/>
        <end position="202"/>
    </location>
</feature>
<evidence type="ECO:0000313" key="3">
    <source>
        <dbReference type="Proteomes" id="UP000515789"/>
    </source>
</evidence>
<gene>
    <name evidence="2" type="ORF">E5259_08465</name>
</gene>
<dbReference type="EMBL" id="CP039126">
    <property type="protein sequence ID" value="QMW77620.1"/>
    <property type="molecule type" value="Genomic_DNA"/>
</dbReference>
<reference evidence="2 3" key="1">
    <citation type="submission" date="2019-04" db="EMBL/GenBank/DDBJ databases">
        <authorList>
            <person name="Schori C."/>
            <person name="Ahrens C."/>
        </authorList>
    </citation>
    <scope>NUCLEOTIDE SEQUENCE [LARGE SCALE GENOMIC DNA]</scope>
    <source>
        <strain evidence="2 3">DSM 2950</strain>
    </source>
</reference>
<accession>A0A7G5MSM7</accession>
<evidence type="ECO:0000313" key="2">
    <source>
        <dbReference type="EMBL" id="QMW77620.1"/>
    </source>
</evidence>
<dbReference type="AlphaFoldDB" id="A0A7G5MSM7"/>
<organism evidence="2 3">
    <name type="scientific">Blautia producta</name>
    <dbReference type="NCBI Taxonomy" id="33035"/>
    <lineage>
        <taxon>Bacteria</taxon>
        <taxon>Bacillati</taxon>
        <taxon>Bacillota</taxon>
        <taxon>Clostridia</taxon>
        <taxon>Lachnospirales</taxon>
        <taxon>Lachnospiraceae</taxon>
        <taxon>Blautia</taxon>
    </lineage>
</organism>
<keyword evidence="1" id="KW-0732">Signal</keyword>
<dbReference type="GeneID" id="75055677"/>
<evidence type="ECO:0000256" key="1">
    <source>
        <dbReference type="SAM" id="SignalP"/>
    </source>
</evidence>
<proteinExistence type="predicted"/>
<feature type="signal peptide" evidence="1">
    <location>
        <begin position="1"/>
        <end position="18"/>
    </location>
</feature>
<protein>
    <submittedName>
        <fullName evidence="2">Uncharacterized protein</fullName>
    </submittedName>
</protein>
<dbReference type="Proteomes" id="UP000515789">
    <property type="component" value="Chromosome"/>
</dbReference>